<sequence length="94" mass="10899">MRHPRCTLTRCEQVPTDRTTQGSFHQCCKRQRARLRGRIDDVQTASAMPFPRGPAGTLPLRARLRWSKVRHQPISLFEHPYSCHPGRCLARHRG</sequence>
<dbReference type="AlphaFoldDB" id="A0A179GD21"/>
<evidence type="ECO:0000313" key="1">
    <source>
        <dbReference type="EMBL" id="OAQ75291.1"/>
    </source>
</evidence>
<proteinExistence type="predicted"/>
<dbReference type="Proteomes" id="UP000078240">
    <property type="component" value="Unassembled WGS sequence"/>
</dbReference>
<evidence type="ECO:0000313" key="2">
    <source>
        <dbReference type="Proteomes" id="UP000078240"/>
    </source>
</evidence>
<accession>A0A179GD21</accession>
<protein>
    <submittedName>
        <fullName evidence="1">Uncharacterized protein</fullName>
    </submittedName>
</protein>
<reference evidence="1 2" key="1">
    <citation type="submission" date="2016-01" db="EMBL/GenBank/DDBJ databases">
        <title>Biosynthesis of antibiotic leucinostatins and their inhibition on Phytophthora in bio-control Purpureocillium lilacinum.</title>
        <authorList>
            <person name="Wang G."/>
            <person name="Liu Z."/>
            <person name="Lin R."/>
            <person name="Li E."/>
            <person name="Mao Z."/>
            <person name="Ling J."/>
            <person name="Yin W."/>
            <person name="Xie B."/>
        </authorList>
    </citation>
    <scope>NUCLEOTIDE SEQUENCE [LARGE SCALE GENOMIC DNA]</scope>
    <source>
        <strain evidence="1">PLBJ-1</strain>
    </source>
</reference>
<comment type="caution">
    <text evidence="1">The sequence shown here is derived from an EMBL/GenBank/DDBJ whole genome shotgun (WGS) entry which is preliminary data.</text>
</comment>
<name>A0A179GD21_PURLI</name>
<dbReference type="EMBL" id="LSBH01000008">
    <property type="protein sequence ID" value="OAQ75291.1"/>
    <property type="molecule type" value="Genomic_DNA"/>
</dbReference>
<organism evidence="1 2">
    <name type="scientific">Purpureocillium lilacinum</name>
    <name type="common">Paecilomyces lilacinus</name>
    <dbReference type="NCBI Taxonomy" id="33203"/>
    <lineage>
        <taxon>Eukaryota</taxon>
        <taxon>Fungi</taxon>
        <taxon>Dikarya</taxon>
        <taxon>Ascomycota</taxon>
        <taxon>Pezizomycotina</taxon>
        <taxon>Sordariomycetes</taxon>
        <taxon>Hypocreomycetidae</taxon>
        <taxon>Hypocreales</taxon>
        <taxon>Ophiocordycipitaceae</taxon>
        <taxon>Purpureocillium</taxon>
    </lineage>
</organism>
<gene>
    <name evidence="1" type="ORF">VFPBJ_09266</name>
</gene>